<evidence type="ECO:0000256" key="4">
    <source>
        <dbReference type="SAM" id="Phobius"/>
    </source>
</evidence>
<evidence type="ECO:0000259" key="5">
    <source>
        <dbReference type="Pfam" id="PF05548"/>
    </source>
</evidence>
<evidence type="ECO:0000256" key="2">
    <source>
        <dbReference type="ARBA" id="ARBA00022525"/>
    </source>
</evidence>
<evidence type="ECO:0000259" key="6">
    <source>
        <dbReference type="Pfam" id="PF24517"/>
    </source>
</evidence>
<dbReference type="STRING" id="1802055.A3A74_00095"/>
<evidence type="ECO:0008006" key="9">
    <source>
        <dbReference type="Google" id="ProtNLM"/>
    </source>
</evidence>
<protein>
    <recommendedName>
        <fullName evidence="9">Peptidase M11 gametolysin domain-containing protein</fullName>
    </recommendedName>
</protein>
<dbReference type="InterPro" id="IPR055372">
    <property type="entry name" value="CBM96"/>
</dbReference>
<feature type="domain" description="Peptidase M11 gametolysin" evidence="5">
    <location>
        <begin position="237"/>
        <end position="484"/>
    </location>
</feature>
<reference evidence="7 8" key="1">
    <citation type="journal article" date="2016" name="Nat. Commun.">
        <title>Thousands of microbial genomes shed light on interconnected biogeochemical processes in an aquifer system.</title>
        <authorList>
            <person name="Anantharaman K."/>
            <person name="Brown C.T."/>
            <person name="Hug L.A."/>
            <person name="Sharon I."/>
            <person name="Castelle C.J."/>
            <person name="Probst A.J."/>
            <person name="Thomas B.C."/>
            <person name="Singh A."/>
            <person name="Wilkins M.J."/>
            <person name="Karaoz U."/>
            <person name="Brodie E.L."/>
            <person name="Williams K.H."/>
            <person name="Hubbard S.S."/>
            <person name="Banfield J.F."/>
        </authorList>
    </citation>
    <scope>NUCLEOTIDE SEQUENCE [LARGE SCALE GENOMIC DNA]</scope>
</reference>
<keyword evidence="3" id="KW-0732">Signal</keyword>
<feature type="domain" description="Carbohydrate-binding module family 96" evidence="6">
    <location>
        <begin position="741"/>
        <end position="883"/>
    </location>
</feature>
<accession>A0A1F7IH40</accession>
<dbReference type="AlphaFoldDB" id="A0A1F7IH40"/>
<keyword evidence="2" id="KW-0964">Secreted</keyword>
<sequence length="892" mass="99578">MSINDKNVSFSNSENKEKIRNILLTSLKILPVFILVLAMIGAGLNLRKSQDPRSSAVGTNNKINNSDRIKAINSEFLNYVKSTKGQAINQQSTDNLHNLAAERKQLMLSYLPDEPDKFLENLIPEDVKQNLPRELFSKNLIEKKETVKGKLKTTVYDDFEKNQARYEYLLNGLNLYISEKSGSLPYGDVTVNGYLIDNNLVVADPQLNVSYGSLNRYEVFGPQRTLMVIVDADYDPAEITTQALDTAIFGITSSAATYYKETSRNKMSLTGEVTKTTVNFSNVANKCYIYDLVSQTDSVLSQSGFILDDYRIIQYYLPKPPGCGWGFSGVALSDKRSVVAWNEYINKGISIHEIGHNFGLLHASTYNCGSKAFGTESECQVIEYGDNYDIMGLSSDNAPVFNGPHKLALSWIDENEYSFVKNDQELEIFAHEITDPGLKVVRIWRNVDDNYMYLSFRKKVGIDTVLPDTITRGVNVHLAQAISDSRKTLFIDVNPGEPGTLKSWYDASMYDGQILIDELSGIKITQVSHTVDKAIVQIDVPDNYPPKLRSANFNGLYQLPDGRWFAYENTLIQSLIFAHDFSDDITNISREVTYPDGFKQLSDMTVSPHVGSKLCEEIKCFDGTGGNFFTYQAGNYKLTFTARDSIGADSNLLVYEFIVGSKIPPLLTPTSTRTPTPTYIKVTPTLTPSINLTPKLTLTPTPTSHITLTPTPTGPIKITLTPTPTTYIPTKTPTITPALLKLEPVADSYVNSNYPNNNSGKETDLKVKTSPTKITFMKFDLTQLALLKFNSAKLKVWVNDPTNGTINLYLVPNNYWTETGITYNNKPALGNLILSFTTNYSGAFKEIDITNFIKSNPSKIVSFAFQTTSTNELSFKSRNIADTSRRPILIFQ</sequence>
<dbReference type="NCBIfam" id="NF033679">
    <property type="entry name" value="DNRLRE_dom"/>
    <property type="match status" value="1"/>
</dbReference>
<feature type="transmembrane region" description="Helical" evidence="4">
    <location>
        <begin position="21"/>
        <end position="44"/>
    </location>
</feature>
<dbReference type="Proteomes" id="UP000179270">
    <property type="component" value="Unassembled WGS sequence"/>
</dbReference>
<dbReference type="Pfam" id="PF05548">
    <property type="entry name" value="Peptidase_M11"/>
    <property type="match status" value="1"/>
</dbReference>
<evidence type="ECO:0000313" key="8">
    <source>
        <dbReference type="Proteomes" id="UP000179270"/>
    </source>
</evidence>
<evidence type="ECO:0000256" key="1">
    <source>
        <dbReference type="ARBA" id="ARBA00004613"/>
    </source>
</evidence>
<comment type="subcellular location">
    <subcellularLocation>
        <location evidence="1">Secreted</location>
    </subcellularLocation>
</comment>
<proteinExistence type="predicted"/>
<name>A0A1F7IH40_9BACT</name>
<evidence type="ECO:0000256" key="3">
    <source>
        <dbReference type="ARBA" id="ARBA00022729"/>
    </source>
</evidence>
<keyword evidence="4" id="KW-0472">Membrane</keyword>
<comment type="caution">
    <text evidence="7">The sequence shown here is derived from an EMBL/GenBank/DDBJ whole genome shotgun (WGS) entry which is preliminary data.</text>
</comment>
<organism evidence="7 8">
    <name type="scientific">Candidatus Roizmanbacteria bacterium RIFCSPLOWO2_01_FULL_35_13</name>
    <dbReference type="NCBI Taxonomy" id="1802055"/>
    <lineage>
        <taxon>Bacteria</taxon>
        <taxon>Candidatus Roizmaniibacteriota</taxon>
    </lineage>
</organism>
<evidence type="ECO:0000313" key="7">
    <source>
        <dbReference type="EMBL" id="OGK42692.1"/>
    </source>
</evidence>
<gene>
    <name evidence="7" type="ORF">A3A74_00095</name>
</gene>
<dbReference type="Pfam" id="PF24517">
    <property type="entry name" value="CBM96"/>
    <property type="match status" value="1"/>
</dbReference>
<keyword evidence="4" id="KW-0812">Transmembrane</keyword>
<dbReference type="SUPFAM" id="SSF55486">
    <property type="entry name" value="Metalloproteases ('zincins'), catalytic domain"/>
    <property type="match status" value="2"/>
</dbReference>
<keyword evidence="4" id="KW-1133">Transmembrane helix</keyword>
<dbReference type="InterPro" id="IPR008752">
    <property type="entry name" value="Peptidase_M11"/>
</dbReference>
<dbReference type="EMBL" id="MGAF01000005">
    <property type="protein sequence ID" value="OGK42692.1"/>
    <property type="molecule type" value="Genomic_DNA"/>
</dbReference>
<dbReference type="GO" id="GO:0005576">
    <property type="term" value="C:extracellular region"/>
    <property type="evidence" value="ECO:0007669"/>
    <property type="project" value="UniProtKB-SubCell"/>
</dbReference>